<evidence type="ECO:0000313" key="12">
    <source>
        <dbReference type="EMBL" id="EGO24632.1"/>
    </source>
</evidence>
<comment type="similarity">
    <text evidence="3">Belongs to the cytochrome P450 family.</text>
</comment>
<keyword evidence="8" id="KW-0560">Oxidoreductase</keyword>
<dbReference type="InterPro" id="IPR001128">
    <property type="entry name" value="Cyt_P450"/>
</dbReference>
<keyword evidence="9" id="KW-0408">Iron</keyword>
<evidence type="ECO:0000256" key="10">
    <source>
        <dbReference type="ARBA" id="ARBA00023033"/>
    </source>
</evidence>
<evidence type="ECO:0000256" key="8">
    <source>
        <dbReference type="ARBA" id="ARBA00023002"/>
    </source>
</evidence>
<dbReference type="RefSeq" id="XP_007318651.1">
    <property type="nucleotide sequence ID" value="XM_007318589.1"/>
</dbReference>
<dbReference type="GO" id="GO:0004497">
    <property type="term" value="F:monooxygenase activity"/>
    <property type="evidence" value="ECO:0007669"/>
    <property type="project" value="UniProtKB-KW"/>
</dbReference>
<dbReference type="PANTHER" id="PTHR46300">
    <property type="entry name" value="P450, PUTATIVE (EUROFUNG)-RELATED-RELATED"/>
    <property type="match status" value="1"/>
</dbReference>
<dbReference type="GO" id="GO:0005506">
    <property type="term" value="F:iron ion binding"/>
    <property type="evidence" value="ECO:0007669"/>
    <property type="project" value="InterPro"/>
</dbReference>
<reference evidence="12" key="1">
    <citation type="submission" date="2011-04" db="EMBL/GenBank/DDBJ databases">
        <title>Evolution of plant cell wall degrading machinery underlies the functional diversity of forest fungi.</title>
        <authorList>
            <consortium name="US DOE Joint Genome Institute (JGI-PGF)"/>
            <person name="Eastwood D.C."/>
            <person name="Floudas D."/>
            <person name="Binder M."/>
            <person name="Majcherczyk A."/>
            <person name="Schneider P."/>
            <person name="Aerts A."/>
            <person name="Asiegbu F.O."/>
            <person name="Baker S.E."/>
            <person name="Barry K."/>
            <person name="Bendiksby M."/>
            <person name="Blumentritt M."/>
            <person name="Coutinho P.M."/>
            <person name="Cullen D."/>
            <person name="Cullen D."/>
            <person name="Gathman A."/>
            <person name="Goodell B."/>
            <person name="Henrissat B."/>
            <person name="Ihrmark K."/>
            <person name="Kauserud H."/>
            <person name="Kohler A."/>
            <person name="LaButti K."/>
            <person name="Lapidus A."/>
            <person name="Lavin J.L."/>
            <person name="Lee Y.-H."/>
            <person name="Lindquist E."/>
            <person name="Lilly W."/>
            <person name="Lucas S."/>
            <person name="Morin E."/>
            <person name="Murat C."/>
            <person name="Oguiza J.A."/>
            <person name="Park J."/>
            <person name="Pisabarro A.G."/>
            <person name="Riley R."/>
            <person name="Rosling A."/>
            <person name="Salamov A."/>
            <person name="Schmidt O."/>
            <person name="Schmutz J."/>
            <person name="Skrede I."/>
            <person name="Stenlid J."/>
            <person name="Wiebenga A."/>
            <person name="Xie X."/>
            <person name="Kues U."/>
            <person name="Hibbett D.S."/>
            <person name="Hoffmeister D."/>
            <person name="Hogberg N."/>
            <person name="Martin F."/>
            <person name="Grigoriev I.V."/>
            <person name="Watkinson S.C."/>
        </authorList>
    </citation>
    <scope>NUCLEOTIDE SEQUENCE</scope>
    <source>
        <strain evidence="12">S7.9</strain>
    </source>
</reference>
<evidence type="ECO:0000256" key="11">
    <source>
        <dbReference type="ARBA" id="ARBA00023136"/>
    </source>
</evidence>
<dbReference type="EMBL" id="GL945434">
    <property type="protein sequence ID" value="EGO24632.1"/>
    <property type="molecule type" value="Genomic_DNA"/>
</dbReference>
<sequence length="112" mass="12805">MAAIIYLTVYFLLSISALEFIRRLAKKSFHSHKPLLPPGPSPLHIVGNVLQIDTQEPWITYTNWGKTYGDIVYSRFLNQDVIIINSERVAKDLLDLRSKNYSDKPVVASLEM</sequence>
<evidence type="ECO:0008006" key="13">
    <source>
        <dbReference type="Google" id="ProtNLM"/>
    </source>
</evidence>
<keyword evidence="6" id="KW-0479">Metal-binding</keyword>
<dbReference type="GO" id="GO:0016705">
    <property type="term" value="F:oxidoreductase activity, acting on paired donors, with incorporation or reduction of molecular oxygen"/>
    <property type="evidence" value="ECO:0007669"/>
    <property type="project" value="InterPro"/>
</dbReference>
<dbReference type="Proteomes" id="UP000008064">
    <property type="component" value="Unassembled WGS sequence"/>
</dbReference>
<comment type="cofactor">
    <cofactor evidence="1">
        <name>heme</name>
        <dbReference type="ChEBI" id="CHEBI:30413"/>
    </cofactor>
</comment>
<evidence type="ECO:0000256" key="9">
    <source>
        <dbReference type="ARBA" id="ARBA00023004"/>
    </source>
</evidence>
<evidence type="ECO:0000256" key="2">
    <source>
        <dbReference type="ARBA" id="ARBA00004167"/>
    </source>
</evidence>
<dbReference type="GO" id="GO:0016020">
    <property type="term" value="C:membrane"/>
    <property type="evidence" value="ECO:0007669"/>
    <property type="project" value="UniProtKB-SubCell"/>
</dbReference>
<evidence type="ECO:0000256" key="6">
    <source>
        <dbReference type="ARBA" id="ARBA00022723"/>
    </source>
</evidence>
<gene>
    <name evidence="12" type="ORF">SERLADRAFT_390194</name>
</gene>
<dbReference type="Gene3D" id="1.10.630.10">
    <property type="entry name" value="Cytochrome P450"/>
    <property type="match status" value="1"/>
</dbReference>
<dbReference type="SUPFAM" id="SSF48264">
    <property type="entry name" value="Cytochrome P450"/>
    <property type="match status" value="1"/>
</dbReference>
<comment type="subcellular location">
    <subcellularLocation>
        <location evidence="2">Membrane</location>
        <topology evidence="2">Single-pass membrane protein</topology>
    </subcellularLocation>
</comment>
<dbReference type="OrthoDB" id="2692099at2759"/>
<evidence type="ECO:0000256" key="5">
    <source>
        <dbReference type="ARBA" id="ARBA00022692"/>
    </source>
</evidence>
<evidence type="ECO:0000256" key="7">
    <source>
        <dbReference type="ARBA" id="ARBA00022989"/>
    </source>
</evidence>
<dbReference type="PANTHER" id="PTHR46300:SF2">
    <property type="entry name" value="CYTOCHROME P450 MONOOXYGENASE ALNH-RELATED"/>
    <property type="match status" value="1"/>
</dbReference>
<evidence type="ECO:0000256" key="1">
    <source>
        <dbReference type="ARBA" id="ARBA00001971"/>
    </source>
</evidence>
<dbReference type="AlphaFoldDB" id="F8NXG0"/>
<dbReference type="GO" id="GO:0020037">
    <property type="term" value="F:heme binding"/>
    <property type="evidence" value="ECO:0007669"/>
    <property type="project" value="InterPro"/>
</dbReference>
<proteinExistence type="inferred from homology"/>
<keyword evidence="10" id="KW-0503">Monooxygenase</keyword>
<keyword evidence="7" id="KW-1133">Transmembrane helix</keyword>
<organism>
    <name type="scientific">Serpula lacrymans var. lacrymans (strain S7.9)</name>
    <name type="common">Dry rot fungus</name>
    <dbReference type="NCBI Taxonomy" id="578457"/>
    <lineage>
        <taxon>Eukaryota</taxon>
        <taxon>Fungi</taxon>
        <taxon>Dikarya</taxon>
        <taxon>Basidiomycota</taxon>
        <taxon>Agaricomycotina</taxon>
        <taxon>Agaricomycetes</taxon>
        <taxon>Agaricomycetidae</taxon>
        <taxon>Boletales</taxon>
        <taxon>Coniophorineae</taxon>
        <taxon>Serpulaceae</taxon>
        <taxon>Serpula</taxon>
    </lineage>
</organism>
<dbReference type="InterPro" id="IPR050364">
    <property type="entry name" value="Cytochrome_P450_fung"/>
</dbReference>
<keyword evidence="4" id="KW-0349">Heme</keyword>
<protein>
    <recommendedName>
        <fullName evidence="13">Cytochrome P450</fullName>
    </recommendedName>
</protein>
<keyword evidence="11" id="KW-0472">Membrane</keyword>
<evidence type="ECO:0000256" key="3">
    <source>
        <dbReference type="ARBA" id="ARBA00010617"/>
    </source>
</evidence>
<accession>F8NXG0</accession>
<dbReference type="Pfam" id="PF00067">
    <property type="entry name" value="p450"/>
    <property type="match status" value="1"/>
</dbReference>
<keyword evidence="5" id="KW-0812">Transmembrane</keyword>
<name>F8NXG0_SERL9</name>
<dbReference type="GeneID" id="18811423"/>
<evidence type="ECO:0000256" key="4">
    <source>
        <dbReference type="ARBA" id="ARBA00022617"/>
    </source>
</evidence>
<dbReference type="HOGENOM" id="CLU_001570_21_0_1"/>
<dbReference type="InterPro" id="IPR036396">
    <property type="entry name" value="Cyt_P450_sf"/>
</dbReference>
<dbReference type="KEGG" id="sla:SERLADRAFT_390194"/>